<feature type="compositionally biased region" description="Low complexity" evidence="1">
    <location>
        <begin position="562"/>
        <end position="578"/>
    </location>
</feature>
<evidence type="ECO:0000259" key="2">
    <source>
        <dbReference type="PROSITE" id="PS50004"/>
    </source>
</evidence>
<organism evidence="3 4">
    <name type="scientific">Tetraparma gracilis</name>
    <dbReference type="NCBI Taxonomy" id="2962635"/>
    <lineage>
        <taxon>Eukaryota</taxon>
        <taxon>Sar</taxon>
        <taxon>Stramenopiles</taxon>
        <taxon>Ochrophyta</taxon>
        <taxon>Bolidophyceae</taxon>
        <taxon>Parmales</taxon>
        <taxon>Triparmaceae</taxon>
        <taxon>Tetraparma</taxon>
    </lineage>
</organism>
<evidence type="ECO:0000256" key="1">
    <source>
        <dbReference type="SAM" id="MobiDB-lite"/>
    </source>
</evidence>
<feature type="compositionally biased region" description="Pro residues" evidence="1">
    <location>
        <begin position="144"/>
        <end position="157"/>
    </location>
</feature>
<feature type="region of interest" description="Disordered" evidence="1">
    <location>
        <begin position="366"/>
        <end position="393"/>
    </location>
</feature>
<feature type="region of interest" description="Disordered" evidence="1">
    <location>
        <begin position="91"/>
        <end position="280"/>
    </location>
</feature>
<evidence type="ECO:0000313" key="4">
    <source>
        <dbReference type="Proteomes" id="UP001165060"/>
    </source>
</evidence>
<gene>
    <name evidence="3" type="ORF">TeGR_g6117</name>
</gene>
<feature type="compositionally biased region" description="Low complexity" evidence="1">
    <location>
        <begin position="298"/>
        <end position="311"/>
    </location>
</feature>
<feature type="compositionally biased region" description="Basic and acidic residues" evidence="1">
    <location>
        <begin position="130"/>
        <end position="139"/>
    </location>
</feature>
<sequence length="740" mass="80230">MQSDAPTISSIRASILSLRVSPNHTKLSSFKLSVVSFLSSLSTPEILSVDEFLSYCDADLANGPKGKGAMIKDAEILMKIRKCVDRRESLGREQRKVADSLAPVRREPSPAKASPAKASPNKASPNKASPNKDLRRTSELFRPAPAPASPPPRPQAPSPTNSAFSADSLRATVVPAPDSVPISSPISSPPPPPRSRPPVPFSPASPPKNSSTSTTAVPEAAPTISYSTLFKPPSYPDVPPPAPTVNVAYQIKPKPKAKAPKKQPESEPELAPFDPEEHAAKILRERRLAVSRIRAHNAKNAPTTAAPTSNPETVAAVIKRQKSARVRSQPRPSPFPPSPPPAAPRPSELDRAHVVWSRNRAAERVKEVRSGLRLADAKKRAAAKEREEAEREKRRIKMEEFKAREKEKKEREGREWKREVRREGILQERVWRENENGGGGVEHANAVRRVTGRDENARDFDLYLEDIPELKGADFVKGEAAGREDDLLQYTRPAAAEQTVVREGEGAGLEGGAGAENDIVPAAPGLGPANPLASPATVRAIKDASGIIERQQMEIRQIQARVKKMQAQPTTPATPATRPGGGRGMTPDSLEVSRARGGGEGGEGGGGRMPPPPESFNIVFHIYEAKDLPQPLASCNAYCVYRLVGKDGEAVGEEKRTAVCKNTTNPTFAKEKGTFKVAHQGWSRVEVYVYSKNVFISDEFLGKAVVRAGAENEDYEVDIVKGEAVAGRLRGRVDRSWFVS</sequence>
<dbReference type="PROSITE" id="PS50004">
    <property type="entry name" value="C2"/>
    <property type="match status" value="1"/>
</dbReference>
<dbReference type="CDD" id="cd00030">
    <property type="entry name" value="C2"/>
    <property type="match status" value="1"/>
</dbReference>
<feature type="region of interest" description="Disordered" evidence="1">
    <location>
        <begin position="296"/>
        <end position="351"/>
    </location>
</feature>
<feature type="compositionally biased region" description="Low complexity" evidence="1">
    <location>
        <begin position="110"/>
        <end position="129"/>
    </location>
</feature>
<reference evidence="3 4" key="1">
    <citation type="journal article" date="2023" name="Commun. Biol.">
        <title>Genome analysis of Parmales, the sister group of diatoms, reveals the evolutionary specialization of diatoms from phago-mixotrophs to photoautotrophs.</title>
        <authorList>
            <person name="Ban H."/>
            <person name="Sato S."/>
            <person name="Yoshikawa S."/>
            <person name="Yamada K."/>
            <person name="Nakamura Y."/>
            <person name="Ichinomiya M."/>
            <person name="Sato N."/>
            <person name="Blanc-Mathieu R."/>
            <person name="Endo H."/>
            <person name="Kuwata A."/>
            <person name="Ogata H."/>
        </authorList>
    </citation>
    <scope>NUCLEOTIDE SEQUENCE [LARGE SCALE GENOMIC DNA]</scope>
</reference>
<dbReference type="Pfam" id="PF00168">
    <property type="entry name" value="C2"/>
    <property type="match status" value="1"/>
</dbReference>
<feature type="region of interest" description="Disordered" evidence="1">
    <location>
        <begin position="562"/>
        <end position="612"/>
    </location>
</feature>
<accession>A0ABQ6MH10</accession>
<comment type="caution">
    <text evidence="3">The sequence shown here is derived from an EMBL/GenBank/DDBJ whole genome shotgun (WGS) entry which is preliminary data.</text>
</comment>
<dbReference type="InterPro" id="IPR000008">
    <property type="entry name" value="C2_dom"/>
</dbReference>
<proteinExistence type="predicted"/>
<protein>
    <recommendedName>
        <fullName evidence="2">C2 domain-containing protein</fullName>
    </recommendedName>
</protein>
<feature type="compositionally biased region" description="Basic and acidic residues" evidence="1">
    <location>
        <begin position="91"/>
        <end position="109"/>
    </location>
</feature>
<dbReference type="SUPFAM" id="SSF49562">
    <property type="entry name" value="C2 domain (Calcium/lipid-binding domain, CaLB)"/>
    <property type="match status" value="1"/>
</dbReference>
<dbReference type="EMBL" id="BRYB01001433">
    <property type="protein sequence ID" value="GMI25685.1"/>
    <property type="molecule type" value="Genomic_DNA"/>
</dbReference>
<feature type="compositionally biased region" description="Pro residues" evidence="1">
    <location>
        <begin position="187"/>
        <end position="206"/>
    </location>
</feature>
<feature type="compositionally biased region" description="Pro residues" evidence="1">
    <location>
        <begin position="233"/>
        <end position="243"/>
    </location>
</feature>
<evidence type="ECO:0000313" key="3">
    <source>
        <dbReference type="EMBL" id="GMI25685.1"/>
    </source>
</evidence>
<dbReference type="SMART" id="SM00239">
    <property type="entry name" value="C2"/>
    <property type="match status" value="1"/>
</dbReference>
<dbReference type="Proteomes" id="UP001165060">
    <property type="component" value="Unassembled WGS sequence"/>
</dbReference>
<keyword evidence="4" id="KW-1185">Reference proteome</keyword>
<feature type="compositionally biased region" description="Gly residues" evidence="1">
    <location>
        <begin position="596"/>
        <end position="608"/>
    </location>
</feature>
<feature type="compositionally biased region" description="Pro residues" evidence="1">
    <location>
        <begin position="331"/>
        <end position="344"/>
    </location>
</feature>
<feature type="compositionally biased region" description="Low complexity" evidence="1">
    <location>
        <begin position="173"/>
        <end position="186"/>
    </location>
</feature>
<feature type="domain" description="C2" evidence="2">
    <location>
        <begin position="599"/>
        <end position="721"/>
    </location>
</feature>
<dbReference type="InterPro" id="IPR035892">
    <property type="entry name" value="C2_domain_sf"/>
</dbReference>
<dbReference type="Gene3D" id="2.60.40.150">
    <property type="entry name" value="C2 domain"/>
    <property type="match status" value="1"/>
</dbReference>
<name>A0ABQ6MH10_9STRA</name>